<proteinExistence type="predicted"/>
<protein>
    <submittedName>
        <fullName evidence="2">L-amino acid N-acyltransferase YncA</fullName>
    </submittedName>
</protein>
<dbReference type="Proteomes" id="UP000182725">
    <property type="component" value="Unassembled WGS sequence"/>
</dbReference>
<sequence length="173" mass="18726">MSLLLRAATVDDAEAVMRLHLRCHEEAYGRHLPPEFFEMRRNTLDGRIETLRQGITAGHIPTVAYDAAGLVGVAASGASEDPEAPAPVELRMIYTLARVHGSGAGQLLLDALIGRGAAFLWVLEDNPRAQAFYAKNGFVADGTTDRMDDTWHNLPTVRMVRAAAGGSSTTLER</sequence>
<evidence type="ECO:0000313" key="2">
    <source>
        <dbReference type="EMBL" id="SEE96826.1"/>
    </source>
</evidence>
<dbReference type="InterPro" id="IPR000182">
    <property type="entry name" value="GNAT_dom"/>
</dbReference>
<dbReference type="AlphaFoldDB" id="A0A1H5N5L8"/>
<dbReference type="PROSITE" id="PS51186">
    <property type="entry name" value="GNAT"/>
    <property type="match status" value="1"/>
</dbReference>
<reference evidence="2 3" key="1">
    <citation type="submission" date="2016-10" db="EMBL/GenBank/DDBJ databases">
        <authorList>
            <person name="de Groot N.N."/>
        </authorList>
    </citation>
    <scope>NUCLEOTIDE SEQUENCE [LARGE SCALE GENOMIC DNA]</scope>
    <source>
        <strain evidence="2 3">DSM 22274</strain>
    </source>
</reference>
<feature type="domain" description="N-acetyltransferase" evidence="1">
    <location>
        <begin position="3"/>
        <end position="164"/>
    </location>
</feature>
<gene>
    <name evidence="2" type="ORF">SAMN04489740_3399</name>
</gene>
<dbReference type="RefSeq" id="WP_074712567.1">
    <property type="nucleotide sequence ID" value="NZ_FNTV01000001.1"/>
</dbReference>
<dbReference type="SUPFAM" id="SSF55729">
    <property type="entry name" value="Acyl-CoA N-acyltransferases (Nat)"/>
    <property type="match status" value="1"/>
</dbReference>
<evidence type="ECO:0000313" key="3">
    <source>
        <dbReference type="Proteomes" id="UP000182725"/>
    </source>
</evidence>
<dbReference type="InterPro" id="IPR016181">
    <property type="entry name" value="Acyl_CoA_acyltransferase"/>
</dbReference>
<keyword evidence="2" id="KW-0808">Transferase</keyword>
<accession>A0A1H5N5L8</accession>
<evidence type="ECO:0000259" key="1">
    <source>
        <dbReference type="PROSITE" id="PS51186"/>
    </source>
</evidence>
<keyword evidence="2" id="KW-0012">Acyltransferase</keyword>
<dbReference type="GO" id="GO:0016747">
    <property type="term" value="F:acyltransferase activity, transferring groups other than amino-acyl groups"/>
    <property type="evidence" value="ECO:0007669"/>
    <property type="project" value="InterPro"/>
</dbReference>
<dbReference type="EMBL" id="FNTV01000001">
    <property type="protein sequence ID" value="SEE96826.1"/>
    <property type="molecule type" value="Genomic_DNA"/>
</dbReference>
<dbReference type="Pfam" id="PF13508">
    <property type="entry name" value="Acetyltransf_7"/>
    <property type="match status" value="1"/>
</dbReference>
<dbReference type="Gene3D" id="3.40.630.30">
    <property type="match status" value="1"/>
</dbReference>
<name>A0A1H5N5L8_9MICC</name>
<organism evidence="2 3">
    <name type="scientific">Arthrobacter alpinus</name>
    <dbReference type="NCBI Taxonomy" id="656366"/>
    <lineage>
        <taxon>Bacteria</taxon>
        <taxon>Bacillati</taxon>
        <taxon>Actinomycetota</taxon>
        <taxon>Actinomycetes</taxon>
        <taxon>Micrococcales</taxon>
        <taxon>Micrococcaceae</taxon>
        <taxon>Arthrobacter</taxon>
    </lineage>
</organism>